<dbReference type="PANTHER" id="PTHR10642:SF26">
    <property type="entry name" value="RIBONUCLEASE H1"/>
    <property type="match status" value="1"/>
</dbReference>
<reference evidence="9 10" key="1">
    <citation type="submission" date="2017-12" db="EMBL/GenBank/DDBJ databases">
        <title>Comparative genomics of Botrytis spp.</title>
        <authorList>
            <person name="Valero-Jimenez C.A."/>
            <person name="Tapia P."/>
            <person name="Veloso J."/>
            <person name="Silva-Moreno E."/>
            <person name="Staats M."/>
            <person name="Valdes J.H."/>
            <person name="Van Kan J.A.L."/>
        </authorList>
    </citation>
    <scope>NUCLEOTIDE SEQUENCE [LARGE SCALE GENOMIC DNA]</scope>
    <source>
        <strain evidence="9 10">Bt9001</strain>
    </source>
</reference>
<evidence type="ECO:0000313" key="9">
    <source>
        <dbReference type="EMBL" id="TGO10172.1"/>
    </source>
</evidence>
<sequence>MQSSYTYKHFKKHHKFTTNNLTTMVYVKITVVSHDIECDCTTRYNGLSHEAVFQRRFNPDTNELYVDNPADILGALGCCGALKLKSRNADGEVTIDEGSHVVAIDSACSANGKEANRAAYGVYVGDTTPNSVSKLLGENLPQTTQVAELVAVRVVLRMAEQVLNAFIDRGGNDDGNKDAPRVSKILIITNSAYVVDGFAGWIYKWKENGFKTSTGKPVVNAEIFRELDTLISKFNHFHIPVWFWQVKKEFNASANALARKPLFGEQKVPALVPFVRDYKKFPKKC</sequence>
<dbReference type="EMBL" id="PQXH01000142">
    <property type="protein sequence ID" value="TGO10172.1"/>
    <property type="molecule type" value="Genomic_DNA"/>
</dbReference>
<comment type="catalytic activity">
    <reaction evidence="1">
        <text>Endonucleolytic cleavage to 5'-phosphomonoester.</text>
        <dbReference type="EC" id="3.1.26.4"/>
    </reaction>
</comment>
<dbReference type="GO" id="GO:0043137">
    <property type="term" value="P:DNA replication, removal of RNA primer"/>
    <property type="evidence" value="ECO:0007669"/>
    <property type="project" value="TreeGrafter"/>
</dbReference>
<comment type="similarity">
    <text evidence="2">Belongs to the RNase H family.</text>
</comment>
<dbReference type="EC" id="3.1.26.4" evidence="3"/>
<dbReference type="InterPro" id="IPR036397">
    <property type="entry name" value="RNaseH_sf"/>
</dbReference>
<keyword evidence="6" id="KW-0255">Endonuclease</keyword>
<dbReference type="Gene3D" id="3.30.420.10">
    <property type="entry name" value="Ribonuclease H-like superfamily/Ribonuclease H"/>
    <property type="match status" value="1"/>
</dbReference>
<dbReference type="GO" id="GO:0046872">
    <property type="term" value="F:metal ion binding"/>
    <property type="evidence" value="ECO:0007669"/>
    <property type="project" value="UniProtKB-KW"/>
</dbReference>
<gene>
    <name evidence="9" type="ORF">BTUL_0142g00090</name>
</gene>
<dbReference type="CDD" id="cd13934">
    <property type="entry name" value="RNase_H_Dikarya_like"/>
    <property type="match status" value="1"/>
</dbReference>
<keyword evidence="4" id="KW-0540">Nuclease</keyword>
<evidence type="ECO:0000313" key="10">
    <source>
        <dbReference type="Proteomes" id="UP000297777"/>
    </source>
</evidence>
<dbReference type="InterPro" id="IPR012337">
    <property type="entry name" value="RNaseH-like_sf"/>
</dbReference>
<keyword evidence="7" id="KW-0378">Hydrolase</keyword>
<dbReference type="InterPro" id="IPR050092">
    <property type="entry name" value="RNase_H"/>
</dbReference>
<name>A0A4Z1EHB1_9HELO</name>
<accession>A0A4Z1EHB1</accession>
<evidence type="ECO:0000256" key="6">
    <source>
        <dbReference type="ARBA" id="ARBA00022759"/>
    </source>
</evidence>
<dbReference type="AlphaFoldDB" id="A0A4Z1EHB1"/>
<proteinExistence type="inferred from homology"/>
<comment type="caution">
    <text evidence="9">The sequence shown here is derived from an EMBL/GenBank/DDBJ whole genome shotgun (WGS) entry which is preliminary data.</text>
</comment>
<dbReference type="InterPro" id="IPR002156">
    <property type="entry name" value="RNaseH_domain"/>
</dbReference>
<dbReference type="PROSITE" id="PS50879">
    <property type="entry name" value="RNASE_H_1"/>
    <property type="match status" value="1"/>
</dbReference>
<evidence type="ECO:0000259" key="8">
    <source>
        <dbReference type="PROSITE" id="PS50879"/>
    </source>
</evidence>
<dbReference type="OrthoDB" id="245563at2759"/>
<protein>
    <recommendedName>
        <fullName evidence="3">ribonuclease H</fullName>
        <ecNumber evidence="3">3.1.26.4</ecNumber>
    </recommendedName>
</protein>
<feature type="domain" description="RNase H type-1" evidence="8">
    <location>
        <begin position="96"/>
        <end position="263"/>
    </location>
</feature>
<dbReference type="GO" id="GO:0003676">
    <property type="term" value="F:nucleic acid binding"/>
    <property type="evidence" value="ECO:0007669"/>
    <property type="project" value="InterPro"/>
</dbReference>
<keyword evidence="5" id="KW-0479">Metal-binding</keyword>
<dbReference type="Proteomes" id="UP000297777">
    <property type="component" value="Unassembled WGS sequence"/>
</dbReference>
<dbReference type="GO" id="GO:0004523">
    <property type="term" value="F:RNA-DNA hybrid ribonuclease activity"/>
    <property type="evidence" value="ECO:0007669"/>
    <property type="project" value="UniProtKB-EC"/>
</dbReference>
<dbReference type="PANTHER" id="PTHR10642">
    <property type="entry name" value="RIBONUCLEASE H1"/>
    <property type="match status" value="1"/>
</dbReference>
<evidence type="ECO:0000256" key="5">
    <source>
        <dbReference type="ARBA" id="ARBA00022723"/>
    </source>
</evidence>
<evidence type="ECO:0000256" key="4">
    <source>
        <dbReference type="ARBA" id="ARBA00022722"/>
    </source>
</evidence>
<evidence type="ECO:0000256" key="2">
    <source>
        <dbReference type="ARBA" id="ARBA00005300"/>
    </source>
</evidence>
<dbReference type="Pfam" id="PF00075">
    <property type="entry name" value="RNase_H"/>
    <property type="match status" value="1"/>
</dbReference>
<evidence type="ECO:0000256" key="3">
    <source>
        <dbReference type="ARBA" id="ARBA00012180"/>
    </source>
</evidence>
<evidence type="ECO:0000256" key="7">
    <source>
        <dbReference type="ARBA" id="ARBA00022801"/>
    </source>
</evidence>
<evidence type="ECO:0000256" key="1">
    <source>
        <dbReference type="ARBA" id="ARBA00000077"/>
    </source>
</evidence>
<keyword evidence="10" id="KW-1185">Reference proteome</keyword>
<dbReference type="SUPFAM" id="SSF53098">
    <property type="entry name" value="Ribonuclease H-like"/>
    <property type="match status" value="1"/>
</dbReference>
<organism evidence="9 10">
    <name type="scientific">Botrytis tulipae</name>
    <dbReference type="NCBI Taxonomy" id="87230"/>
    <lineage>
        <taxon>Eukaryota</taxon>
        <taxon>Fungi</taxon>
        <taxon>Dikarya</taxon>
        <taxon>Ascomycota</taxon>
        <taxon>Pezizomycotina</taxon>
        <taxon>Leotiomycetes</taxon>
        <taxon>Helotiales</taxon>
        <taxon>Sclerotiniaceae</taxon>
        <taxon>Botrytis</taxon>
    </lineage>
</organism>